<feature type="region of interest" description="Disordered" evidence="1">
    <location>
        <begin position="259"/>
        <end position="316"/>
    </location>
</feature>
<dbReference type="AlphaFoldDB" id="A0A5B9QMP4"/>
<name>A0A5B9QMP4_9BACT</name>
<organism evidence="2 3">
    <name type="scientific">Roseimaritima ulvae</name>
    <dbReference type="NCBI Taxonomy" id="980254"/>
    <lineage>
        <taxon>Bacteria</taxon>
        <taxon>Pseudomonadati</taxon>
        <taxon>Planctomycetota</taxon>
        <taxon>Planctomycetia</taxon>
        <taxon>Pirellulales</taxon>
        <taxon>Pirellulaceae</taxon>
        <taxon>Roseimaritima</taxon>
    </lineage>
</organism>
<gene>
    <name evidence="2" type="ORF">UC8_08480</name>
</gene>
<feature type="region of interest" description="Disordered" evidence="1">
    <location>
        <begin position="1065"/>
        <end position="1095"/>
    </location>
</feature>
<accession>A0A5B9QMP4</accession>
<evidence type="ECO:0000256" key="1">
    <source>
        <dbReference type="SAM" id="MobiDB-lite"/>
    </source>
</evidence>
<keyword evidence="3" id="KW-1185">Reference proteome</keyword>
<evidence type="ECO:0000313" key="2">
    <source>
        <dbReference type="EMBL" id="QEG38890.1"/>
    </source>
</evidence>
<dbReference type="KEGG" id="rul:UC8_08480"/>
<reference evidence="2 3" key="1">
    <citation type="submission" date="2019-08" db="EMBL/GenBank/DDBJ databases">
        <title>Deep-cultivation of Planctomycetes and their phenomic and genomic characterization uncovers novel biology.</title>
        <authorList>
            <person name="Wiegand S."/>
            <person name="Jogler M."/>
            <person name="Boedeker C."/>
            <person name="Pinto D."/>
            <person name="Vollmers J."/>
            <person name="Rivas-Marin E."/>
            <person name="Kohn T."/>
            <person name="Peeters S.H."/>
            <person name="Heuer A."/>
            <person name="Rast P."/>
            <person name="Oberbeckmann S."/>
            <person name="Bunk B."/>
            <person name="Jeske O."/>
            <person name="Meyerdierks A."/>
            <person name="Storesund J.E."/>
            <person name="Kallscheuer N."/>
            <person name="Luecker S."/>
            <person name="Lage O.M."/>
            <person name="Pohl T."/>
            <person name="Merkel B.J."/>
            <person name="Hornburger P."/>
            <person name="Mueller R.-W."/>
            <person name="Bruemmer F."/>
            <person name="Labrenz M."/>
            <person name="Spormann A.M."/>
            <person name="Op den Camp H."/>
            <person name="Overmann J."/>
            <person name="Amann R."/>
            <person name="Jetten M.S.M."/>
            <person name="Mascher T."/>
            <person name="Medema M.H."/>
            <person name="Devos D.P."/>
            <person name="Kaster A.-K."/>
            <person name="Ovreas L."/>
            <person name="Rohde M."/>
            <person name="Galperin M.Y."/>
            <person name="Jogler C."/>
        </authorList>
    </citation>
    <scope>NUCLEOTIDE SEQUENCE [LARGE SCALE GENOMIC DNA]</scope>
    <source>
        <strain evidence="2 3">UC8</strain>
    </source>
</reference>
<dbReference type="InterPro" id="IPR011047">
    <property type="entry name" value="Quinoprotein_ADH-like_sf"/>
</dbReference>
<dbReference type="Gene3D" id="2.120.10.30">
    <property type="entry name" value="TolB, C-terminal domain"/>
    <property type="match status" value="1"/>
</dbReference>
<dbReference type="Proteomes" id="UP000325286">
    <property type="component" value="Chromosome"/>
</dbReference>
<feature type="compositionally biased region" description="Low complexity" evidence="1">
    <location>
        <begin position="278"/>
        <end position="298"/>
    </location>
</feature>
<sequence>MCPASPFGYFCQGGQTSMLPPGRCGILLAMAVLVANGCSSSKPAPPAKAAAKPELTNVYQVGPVVDLLAMVDPQRDAVTGEFRWQEESLIVPAVRAAQLNLDVDLPEQYELRMEVARVRGNESLNLGITVGAHQAVVVIEGWGKRISGLNLVDGRLGEDNETSSTFPVFTDNAVKSIRVIVRRESVLVDVGGNVFIDYRGAPSRLNFDERFFRRPRLNQLMLGSWQTEFRVTRWTLTPFGDQPVDYTKTPDAVVATTANMETKSEEPPASLATDLENSAEPPVAAEPFAEASSEPTAEMSPAAANEPRAEDDEKPNQVAWQAVPDPYPQWDGSAVTKLSVSQPADWVVVPFGPSPFFMTGTPTGESIRWQVHDIRSGNPIGKACELPASDHHFPRLCPSGRYMLTYVGISAQRRVAVQSFVSGETVYEAASPDVRISDAPRDLLALNHSLVSVRGGRDDVEFQRVDLRTGKVELTWNVDQSPGELAAITVSPGGRYLLVNGRRQLNVYELATGQRVGQVDVPEQLAVADALAFSRDGAELALLGRESGRPSPILWCIDWSGGETVLQEDMQAEIHGMENNYLFGPALEWFPNNELLLYYGRDVIDRQSGKFCVQIPGNQFWEHPRRTLGSRSILGMMPGEDPNQRVYRSVSLSSLSLDTALHVLRRGGSAADVGLPPLSVPNSGEGKRLAWEPSDGPLRVQLAERPALPELKLPMLLASFKESNTELRRIEFADPPAATAVMHFTFNRRDDHKRRDMLVRFDLQRRKPTGSIPIHKDFHLVGVSPDGTRAMIGRFNEVDAYGRLDVVDLVSKQHVAGWLPFADEVYAADVSASGQPQAKNPMTANWVRFVGNDRVVAVNPAGKLVCWQLPECEVLLGCDDFGQPLGLSADRRYLAGEHASRLVLLDLQSGSWAGEVRPAEPPLAILRAGFASDNGQLAAVLGYQGRHQLVVWNLTNGTPLDQFDMPFSTGRPGRSEQQNDLHRQWGLDFRRSGYLTLDDLYLIDRAGESIAWQYSLRRGKHAVNGPDDREWFTEYRTADHGRGQAFEYWLTATELPSQQVVGMIGSAPASDSQRPVGRSVLSTTDEEARLIPPAP</sequence>
<proteinExistence type="predicted"/>
<dbReference type="InterPro" id="IPR011042">
    <property type="entry name" value="6-blade_b-propeller_TolB-like"/>
</dbReference>
<protein>
    <submittedName>
        <fullName evidence="2">Uncharacterized protein</fullName>
    </submittedName>
</protein>
<evidence type="ECO:0000313" key="3">
    <source>
        <dbReference type="Proteomes" id="UP000325286"/>
    </source>
</evidence>
<dbReference type="EMBL" id="CP042914">
    <property type="protein sequence ID" value="QEG38890.1"/>
    <property type="molecule type" value="Genomic_DNA"/>
</dbReference>
<dbReference type="SUPFAM" id="SSF50998">
    <property type="entry name" value="Quinoprotein alcohol dehydrogenase-like"/>
    <property type="match status" value="1"/>
</dbReference>